<feature type="chain" id="PRO_5032892442" description="Lipoprotein" evidence="2">
    <location>
        <begin position="27"/>
        <end position="439"/>
    </location>
</feature>
<feature type="compositionally biased region" description="Gly residues" evidence="1">
    <location>
        <begin position="53"/>
        <end position="63"/>
    </location>
</feature>
<dbReference type="EMBL" id="JABBJJ010000008">
    <property type="protein sequence ID" value="NMO13827.1"/>
    <property type="molecule type" value="Genomic_DNA"/>
</dbReference>
<dbReference type="AlphaFoldDB" id="A0A848L5Q5"/>
<dbReference type="NCBIfam" id="TIGR03806">
    <property type="entry name" value="chp_HNE_0200"/>
    <property type="match status" value="1"/>
</dbReference>
<name>A0A848L5Q5_9BACT</name>
<sequence>MRKPLIPGLGLAAVLLTAALASCSGGEDPPPSGADAGNTPPDAGTPPVDGGTPDAGGDAGGDAGMDAGVDAGGDSGIPDAGEDGDAGTPDGGGDAGPGVPDGSVVIPNSLSGFGLFTGSPADGGLKPVAGNVPYELTTPLFSDYAVKSRTLHVPPGKAAGYHARDVLDLPVGTLITKTFAFPADLREPDKDVRVIETRVLVRQPGGWEAYPYFWNEAQTEATLANGGRVVRDVQLIDEQGVTRKFDYLVPSKNQCLKCHHVLDGAQNQVMVPIGVKARYLNREHTYGDGQTRNQLQHLAGLGMLTGLPPLPEVPHAPDAFDSEAADLDTRARTYLDINCAHCHNPKSQAGETSRLFLDIATMDKFSLGICKRPGSAGSGVGGEFDIVPGSPSVSILWYRLNTEESGKMMPELGRAIRHDQGSQLIFDWIDAMPDRSCEE</sequence>
<organism evidence="3 4">
    <name type="scientific">Pyxidicoccus fallax</name>
    <dbReference type="NCBI Taxonomy" id="394095"/>
    <lineage>
        <taxon>Bacteria</taxon>
        <taxon>Pseudomonadati</taxon>
        <taxon>Myxococcota</taxon>
        <taxon>Myxococcia</taxon>
        <taxon>Myxococcales</taxon>
        <taxon>Cystobacterineae</taxon>
        <taxon>Myxococcaceae</taxon>
        <taxon>Pyxidicoccus</taxon>
    </lineage>
</organism>
<proteinExistence type="predicted"/>
<feature type="compositionally biased region" description="Low complexity" evidence="1">
    <location>
        <begin position="40"/>
        <end position="52"/>
    </location>
</feature>
<evidence type="ECO:0000313" key="3">
    <source>
        <dbReference type="EMBL" id="NMO13827.1"/>
    </source>
</evidence>
<evidence type="ECO:0008006" key="5">
    <source>
        <dbReference type="Google" id="ProtNLM"/>
    </source>
</evidence>
<dbReference type="Proteomes" id="UP000518300">
    <property type="component" value="Unassembled WGS sequence"/>
</dbReference>
<protein>
    <recommendedName>
        <fullName evidence="5">Lipoprotein</fullName>
    </recommendedName>
</protein>
<feature type="region of interest" description="Disordered" evidence="1">
    <location>
        <begin position="24"/>
        <end position="104"/>
    </location>
</feature>
<evidence type="ECO:0000256" key="1">
    <source>
        <dbReference type="SAM" id="MobiDB-lite"/>
    </source>
</evidence>
<reference evidence="3 4" key="1">
    <citation type="submission" date="2020-04" db="EMBL/GenBank/DDBJ databases">
        <title>Draft genome of Pyxidicoccus fallax type strain.</title>
        <authorList>
            <person name="Whitworth D.E."/>
        </authorList>
    </citation>
    <scope>NUCLEOTIDE SEQUENCE [LARGE SCALE GENOMIC DNA]</scope>
    <source>
        <strain evidence="3 4">DSM 14698</strain>
    </source>
</reference>
<feature type="signal peptide" evidence="2">
    <location>
        <begin position="1"/>
        <end position="26"/>
    </location>
</feature>
<keyword evidence="4" id="KW-1185">Reference proteome</keyword>
<dbReference type="InterPro" id="IPR022269">
    <property type="entry name" value="SO_2930-like_C"/>
</dbReference>
<comment type="caution">
    <text evidence="3">The sequence shown here is derived from an EMBL/GenBank/DDBJ whole genome shotgun (WGS) entry which is preliminary data.</text>
</comment>
<dbReference type="PROSITE" id="PS51257">
    <property type="entry name" value="PROKAR_LIPOPROTEIN"/>
    <property type="match status" value="1"/>
</dbReference>
<dbReference type="RefSeq" id="WP_169343108.1">
    <property type="nucleotide sequence ID" value="NZ_JABBJJ010000008.1"/>
</dbReference>
<evidence type="ECO:0000256" key="2">
    <source>
        <dbReference type="SAM" id="SignalP"/>
    </source>
</evidence>
<evidence type="ECO:0000313" key="4">
    <source>
        <dbReference type="Proteomes" id="UP000518300"/>
    </source>
</evidence>
<keyword evidence="2" id="KW-0732">Signal</keyword>
<gene>
    <name evidence="3" type="ORF">HG543_02980</name>
</gene>
<accession>A0A848L5Q5</accession>